<dbReference type="EMBL" id="KY349138">
    <property type="protein sequence ID" value="AQS22447.1"/>
    <property type="molecule type" value="Genomic_DNA"/>
</dbReference>
<dbReference type="Pfam" id="PF06013">
    <property type="entry name" value="WXG100"/>
    <property type="match status" value="1"/>
</dbReference>
<proteinExistence type="predicted"/>
<dbReference type="InterPro" id="IPR036689">
    <property type="entry name" value="ESAT-6-like_sf"/>
</dbReference>
<reference evidence="1" key="1">
    <citation type="submission" date="2016-12" db="EMBL/GenBank/DDBJ databases">
        <title>Complete plasmid sequence carrying type IV-like and type VII secretion systems from an atypical mycobacteria strain.</title>
        <authorList>
            <person name="Morgado S."/>
            <person name="Marin M."/>
            <person name="Fonseca E."/>
            <person name="Freitas F."/>
            <person name="Vicente A.C."/>
        </authorList>
    </citation>
    <scope>NUCLEOTIDE SEQUENCE</scope>
    <source>
        <strain evidence="1">CBMA 213</strain>
        <plasmid evidence="1">pCBMA213_2</plasmid>
    </source>
</reference>
<keyword evidence="1" id="KW-0614">Plasmid</keyword>
<dbReference type="AlphaFoldDB" id="A0A1S6GKQ3"/>
<dbReference type="RefSeq" id="WP_237025283.1">
    <property type="nucleotide sequence ID" value="NZ_KY349138.1"/>
</dbReference>
<dbReference type="InterPro" id="IPR010310">
    <property type="entry name" value="T7SS_ESAT-6-like"/>
</dbReference>
<dbReference type="SUPFAM" id="SSF140453">
    <property type="entry name" value="EsxAB dimer-like"/>
    <property type="match status" value="1"/>
</dbReference>
<dbReference type="Gene3D" id="1.10.287.1060">
    <property type="entry name" value="ESAT-6-like"/>
    <property type="match status" value="1"/>
</dbReference>
<name>A0A1S6GKQ3_9MYCO</name>
<evidence type="ECO:0000313" key="1">
    <source>
        <dbReference type="EMBL" id="AQS22447.1"/>
    </source>
</evidence>
<geneLocation type="plasmid" evidence="1">
    <name>pCBMA213_2</name>
</geneLocation>
<organism evidence="1">
    <name type="scientific">Mycolicibacterium sp. CBMA 213</name>
    <dbReference type="NCBI Taxonomy" id="1968788"/>
    <lineage>
        <taxon>Bacteria</taxon>
        <taxon>Bacillati</taxon>
        <taxon>Actinomycetota</taxon>
        <taxon>Actinomycetes</taxon>
        <taxon>Mycobacteriales</taxon>
        <taxon>Mycobacteriaceae</taxon>
        <taxon>Mycolicibacterium</taxon>
    </lineage>
</organism>
<accession>A0A1S6GKQ3</accession>
<gene>
    <name evidence="1" type="ORF">pCBMA213_2_00083</name>
</gene>
<protein>
    <submittedName>
        <fullName evidence="1">Uncharacterized protein</fullName>
    </submittedName>
</protein>
<sequence length="101" mass="10569">MSGDGTIRVSPMGMADMTHAMVSFSQELDSLGQEAHQLLAGSAEYFASHGAGDSYQQAQNLINQGVADGQQVIQRHGNAVDSAASAYHGTDMHNASGFQSI</sequence>